<reference evidence="14" key="1">
    <citation type="submission" date="2016-03" db="EMBL/GenBank/DDBJ databases">
        <title>Updated assembly of Pseudogymnoascus destructans, the fungus causing white-nose syndrome of bats.</title>
        <authorList>
            <person name="Palmer J.M."/>
            <person name="Drees K.P."/>
            <person name="Foster J.T."/>
            <person name="Lindner D.L."/>
        </authorList>
    </citation>
    <scope>NUCLEOTIDE SEQUENCE [LARGE SCALE GENOMIC DNA]</scope>
    <source>
        <strain evidence="14">20631-21</strain>
    </source>
</reference>
<keyword evidence="5 10" id="KW-1133">Transmembrane helix</keyword>
<dbReference type="Proteomes" id="UP000077154">
    <property type="component" value="Unassembled WGS sequence"/>
</dbReference>
<keyword evidence="4" id="KW-0249">Electron transport</keyword>
<evidence type="ECO:0000256" key="6">
    <source>
        <dbReference type="ARBA" id="ARBA00023002"/>
    </source>
</evidence>
<evidence type="ECO:0000256" key="8">
    <source>
        <dbReference type="ARBA" id="ARBA00023136"/>
    </source>
</evidence>
<dbReference type="InterPro" id="IPR013112">
    <property type="entry name" value="FAD-bd_8"/>
</dbReference>
<comment type="subcellular location">
    <subcellularLocation>
        <location evidence="1">Membrane</location>
        <topology evidence="1">Multi-pass membrane protein</topology>
    </subcellularLocation>
</comment>
<dbReference type="InterPro" id="IPR013130">
    <property type="entry name" value="Fe3_Rdtase_TM_dom"/>
</dbReference>
<dbReference type="OrthoDB" id="10006946at2759"/>
<dbReference type="SUPFAM" id="SSF52343">
    <property type="entry name" value="Ferredoxin reductase-like, C-terminal NADP-linked domain"/>
    <property type="match status" value="1"/>
</dbReference>
<dbReference type="CDD" id="cd06186">
    <property type="entry name" value="NOX_Duox_like_FAD_NADP"/>
    <property type="match status" value="1"/>
</dbReference>
<dbReference type="GO" id="GO:0005886">
    <property type="term" value="C:plasma membrane"/>
    <property type="evidence" value="ECO:0007669"/>
    <property type="project" value="TreeGrafter"/>
</dbReference>
<dbReference type="PANTHER" id="PTHR32361">
    <property type="entry name" value="FERRIC/CUPRIC REDUCTASE TRANSMEMBRANE COMPONENT"/>
    <property type="match status" value="1"/>
</dbReference>
<dbReference type="InterPro" id="IPR051410">
    <property type="entry name" value="Ferric/Cupric_Reductase"/>
</dbReference>
<evidence type="ECO:0000259" key="12">
    <source>
        <dbReference type="Pfam" id="PF08022"/>
    </source>
</evidence>
<dbReference type="Pfam" id="PF08030">
    <property type="entry name" value="NAD_binding_6"/>
    <property type="match status" value="1"/>
</dbReference>
<dbReference type="PANTHER" id="PTHR32361:SF9">
    <property type="entry name" value="FERRIC REDUCTASE TRANSMEMBRANE COMPONENT 3-RELATED"/>
    <property type="match status" value="1"/>
</dbReference>
<dbReference type="AlphaFoldDB" id="A0A177A0R6"/>
<evidence type="ECO:0000256" key="5">
    <source>
        <dbReference type="ARBA" id="ARBA00022989"/>
    </source>
</evidence>
<feature type="region of interest" description="Disordered" evidence="9">
    <location>
        <begin position="448"/>
        <end position="469"/>
    </location>
</feature>
<feature type="transmembrane region" description="Helical" evidence="10">
    <location>
        <begin position="73"/>
        <end position="94"/>
    </location>
</feature>
<keyword evidence="6" id="KW-0560">Oxidoreductase</keyword>
<feature type="transmembrane region" description="Helical" evidence="10">
    <location>
        <begin position="150"/>
        <end position="171"/>
    </location>
</feature>
<accession>A0A177A0R6</accession>
<evidence type="ECO:0000256" key="9">
    <source>
        <dbReference type="SAM" id="MobiDB-lite"/>
    </source>
</evidence>
<keyword evidence="3 10" id="KW-0812">Transmembrane</keyword>
<evidence type="ECO:0000256" key="2">
    <source>
        <dbReference type="ARBA" id="ARBA00022448"/>
    </source>
</evidence>
<dbReference type="Pfam" id="PF08022">
    <property type="entry name" value="FAD_binding_8"/>
    <property type="match status" value="1"/>
</dbReference>
<dbReference type="InterPro" id="IPR039261">
    <property type="entry name" value="FNR_nucleotide-bd"/>
</dbReference>
<organism evidence="14">
    <name type="scientific">Pseudogymnoascus destructans</name>
    <dbReference type="NCBI Taxonomy" id="655981"/>
    <lineage>
        <taxon>Eukaryota</taxon>
        <taxon>Fungi</taxon>
        <taxon>Dikarya</taxon>
        <taxon>Ascomycota</taxon>
        <taxon>Pezizomycotina</taxon>
        <taxon>Leotiomycetes</taxon>
        <taxon>Thelebolales</taxon>
        <taxon>Thelebolaceae</taxon>
        <taxon>Pseudogymnoascus</taxon>
    </lineage>
</organism>
<dbReference type="Gene3D" id="3.40.50.80">
    <property type="entry name" value="Nucleotide-binding domain of ferredoxin-NADP reductase (FNR) module"/>
    <property type="match status" value="1"/>
</dbReference>
<feature type="domain" description="Ferric oxidoreductase" evidence="11">
    <location>
        <begin position="113"/>
        <end position="227"/>
    </location>
</feature>
<dbReference type="SFLD" id="SFLDG01168">
    <property type="entry name" value="Ferric_reductase_subgroup_(FRE"/>
    <property type="match status" value="1"/>
</dbReference>
<keyword evidence="7" id="KW-0406">Ion transport</keyword>
<dbReference type="GO" id="GO:0006879">
    <property type="term" value="P:intracellular iron ion homeostasis"/>
    <property type="evidence" value="ECO:0007669"/>
    <property type="project" value="TreeGrafter"/>
</dbReference>
<dbReference type="GeneID" id="36291447"/>
<feature type="compositionally biased region" description="Polar residues" evidence="9">
    <location>
        <begin position="455"/>
        <end position="464"/>
    </location>
</feature>
<dbReference type="SFLD" id="SFLDS00052">
    <property type="entry name" value="Ferric_Reductase_Domain"/>
    <property type="match status" value="1"/>
</dbReference>
<proteinExistence type="predicted"/>
<evidence type="ECO:0000256" key="10">
    <source>
        <dbReference type="SAM" id="Phobius"/>
    </source>
</evidence>
<dbReference type="GO" id="GO:0015677">
    <property type="term" value="P:copper ion import"/>
    <property type="evidence" value="ECO:0007669"/>
    <property type="project" value="TreeGrafter"/>
</dbReference>
<evidence type="ECO:0000259" key="13">
    <source>
        <dbReference type="Pfam" id="PF08030"/>
    </source>
</evidence>
<evidence type="ECO:0000256" key="1">
    <source>
        <dbReference type="ARBA" id="ARBA00004141"/>
    </source>
</evidence>
<protein>
    <recommendedName>
        <fullName evidence="15">FAD-binding FR-type domain-containing protein</fullName>
    </recommendedName>
</protein>
<dbReference type="GO" id="GO:0006826">
    <property type="term" value="P:iron ion transport"/>
    <property type="evidence" value="ECO:0007669"/>
    <property type="project" value="TreeGrafter"/>
</dbReference>
<evidence type="ECO:0008006" key="15">
    <source>
        <dbReference type="Google" id="ProtNLM"/>
    </source>
</evidence>
<feature type="transmembrane region" description="Helical" evidence="10">
    <location>
        <begin position="23"/>
        <end position="44"/>
    </location>
</feature>
<dbReference type="VEuPathDB" id="FungiDB:GMDG_08153"/>
<feature type="transmembrane region" description="Helical" evidence="10">
    <location>
        <begin position="212"/>
        <end position="232"/>
    </location>
</feature>
<dbReference type="GO" id="GO:0000293">
    <property type="term" value="F:ferric-chelate reductase activity"/>
    <property type="evidence" value="ECO:0007669"/>
    <property type="project" value="UniProtKB-ARBA"/>
</dbReference>
<feature type="domain" description="FAD-binding 8" evidence="12">
    <location>
        <begin position="272"/>
        <end position="340"/>
    </location>
</feature>
<dbReference type="InterPro" id="IPR013121">
    <property type="entry name" value="Fe_red_NAD-bd_6"/>
</dbReference>
<gene>
    <name evidence="14" type="ORF">VC83_08406</name>
</gene>
<feature type="transmembrane region" description="Helical" evidence="10">
    <location>
        <begin position="183"/>
        <end position="205"/>
    </location>
</feature>
<keyword evidence="2" id="KW-0813">Transport</keyword>
<name>A0A177A0R6_9PEZI</name>
<feature type="transmembrane region" description="Helical" evidence="10">
    <location>
        <begin position="114"/>
        <end position="138"/>
    </location>
</feature>
<sequence>MAVPKGQARALRQALNEKAAKSFGIAIGSLIALFILSHWARYFFHRYSNGSRSSATVAMIRLRRIRSLLSRRFFKQISVGRILLYILFWGINVILSCTNVDLTNLLYVAKHQGWVALCNLAFVIFLSLKNTPLAILSATSYETLMPLHKAAGYTCIVASLVHAIVYLEAWAQVDPLHNMLEPAPIAGMIGGVAMLLIGVLALPYIRRQHYELFYAIHVILSVIILIVVALHVPNLSSRAIIITLFAASLSFMDRAIRVLKFSCNFMGNHAALTALPNGATRVTLRQSSKAIPGSHAFLWLPAIRLVETHPFTLVSSDPAEFVVFSRGGFTSALHKYAKEFPAKTLRCSLNTGYGKFPDFKTYDSILLIAGGSGASFTFAVALDLCRNPGPCPSGSITFVWVIRDKASISWFHAELRELHLDPRIKVMIHVTNNVESSALVSLSGYSEKDSPATAEESSQTSLPTMASGDSEKAIELEQMAASKKPVDPEKGMGYDVGEASSSTVATFTGRPNIPALMRSLVDNEDTTKRVIVGACGPAGLLETVKDTTSRCIRPYGPSFTLHTEGFEW</sequence>
<keyword evidence="8 10" id="KW-0472">Membrane</keyword>
<evidence type="ECO:0000256" key="4">
    <source>
        <dbReference type="ARBA" id="ARBA00022982"/>
    </source>
</evidence>
<feature type="domain" description="Ferric reductase NAD binding" evidence="13">
    <location>
        <begin position="362"/>
        <end position="548"/>
    </location>
</feature>
<evidence type="ECO:0000259" key="11">
    <source>
        <dbReference type="Pfam" id="PF01794"/>
    </source>
</evidence>
<evidence type="ECO:0000256" key="3">
    <source>
        <dbReference type="ARBA" id="ARBA00022692"/>
    </source>
</evidence>
<dbReference type="RefSeq" id="XP_024320481.1">
    <property type="nucleotide sequence ID" value="XM_024471958.1"/>
</dbReference>
<dbReference type="EMBL" id="KV441411">
    <property type="protein sequence ID" value="OAF55180.1"/>
    <property type="molecule type" value="Genomic_DNA"/>
</dbReference>
<evidence type="ECO:0000256" key="7">
    <source>
        <dbReference type="ARBA" id="ARBA00023065"/>
    </source>
</evidence>
<evidence type="ECO:0000313" key="14">
    <source>
        <dbReference type="EMBL" id="OAF55180.1"/>
    </source>
</evidence>
<dbReference type="Pfam" id="PF01794">
    <property type="entry name" value="Ferric_reduct"/>
    <property type="match status" value="1"/>
</dbReference>